<dbReference type="Gene3D" id="3.30.390.10">
    <property type="entry name" value="Enolase-like, N-terminal domain"/>
    <property type="match status" value="1"/>
</dbReference>
<evidence type="ECO:0000313" key="10">
    <source>
        <dbReference type="Proteomes" id="UP000306147"/>
    </source>
</evidence>
<dbReference type="EMBL" id="SRXT01000005">
    <property type="protein sequence ID" value="TGX52842.1"/>
    <property type="molecule type" value="Genomic_DNA"/>
</dbReference>
<evidence type="ECO:0000256" key="2">
    <source>
        <dbReference type="ARBA" id="ARBA00022723"/>
    </source>
</evidence>
<dbReference type="NCBIfam" id="NF042940">
    <property type="entry name" value="racemase_DgcA"/>
    <property type="match status" value="1"/>
</dbReference>
<evidence type="ECO:0000256" key="1">
    <source>
        <dbReference type="ARBA" id="ARBA00008031"/>
    </source>
</evidence>
<evidence type="ECO:0000256" key="7">
    <source>
        <dbReference type="RuleBase" id="RU366006"/>
    </source>
</evidence>
<dbReference type="Pfam" id="PF13378">
    <property type="entry name" value="MR_MLE_C"/>
    <property type="match status" value="1"/>
</dbReference>
<evidence type="ECO:0000256" key="3">
    <source>
        <dbReference type="ARBA" id="ARBA00022842"/>
    </source>
</evidence>
<feature type="binding site" evidence="6">
    <location>
        <position position="175"/>
    </location>
    <ligand>
        <name>Mg(2+)</name>
        <dbReference type="ChEBI" id="CHEBI:18420"/>
    </ligand>
</feature>
<evidence type="ECO:0000256" key="6">
    <source>
        <dbReference type="PIRSR" id="PIRSR634603-3"/>
    </source>
</evidence>
<dbReference type="OrthoDB" id="9782675at2"/>
<keyword evidence="10" id="KW-1185">Reference proteome</keyword>
<dbReference type="InterPro" id="IPR036849">
    <property type="entry name" value="Enolase-like_C_sf"/>
</dbReference>
<reference evidence="9 10" key="1">
    <citation type="submission" date="2019-04" db="EMBL/GenBank/DDBJ databases">
        <title>Sphingomonas psychrotolerans sp. nov., isolated from soil in the Tianshan Mountains, Xinjiang, China.</title>
        <authorList>
            <person name="Luo Y."/>
            <person name="Sheng H."/>
        </authorList>
    </citation>
    <scope>NUCLEOTIDE SEQUENCE [LARGE SCALE GENOMIC DNA]</scope>
    <source>
        <strain evidence="9 10">ZFGT-11</strain>
    </source>
</reference>
<dbReference type="AlphaFoldDB" id="A0A4V3QZ46"/>
<dbReference type="Gene3D" id="3.20.20.120">
    <property type="entry name" value="Enolase-like C-terminal domain"/>
    <property type="match status" value="1"/>
</dbReference>
<proteinExistence type="inferred from homology"/>
<feature type="binding site" evidence="6">
    <location>
        <position position="201"/>
    </location>
    <ligand>
        <name>Mg(2+)</name>
        <dbReference type="ChEBI" id="CHEBI:18420"/>
    </ligand>
</feature>
<keyword evidence="4 7" id="KW-0413">Isomerase</keyword>
<sequence length="329" mass="35230">MSRTLRARHDSFALSQPFRISRGVKTQAEVVTVELEQGGLVGRGEGVPYARYGESIESALAAIERVRDDVERGADRAQLQALLPPGAARNALDCASWDLEARLDGRSVAAKIGAPEPERLVSALTIGIDTPMAMAVAASRIADAPLIKVKVDATIPDAQIRAVRGAAPNAKLIVDPNESWDQQLVRAMQAVLVTLRVDLLEQPVPAEADAWLEGFSPDVPICADESVHVAADLDVIARRYQMVNVKLDKSGGLTEALALAQAARARGLGLMTGCMVSSSLSIAPALHIARMSDFVDLDGPIWLREDRRGGVRDEAGWLVPPQPGFWGTI</sequence>
<dbReference type="InterPro" id="IPR034593">
    <property type="entry name" value="DgoD-like"/>
</dbReference>
<keyword evidence="2 6" id="KW-0479">Metal-binding</keyword>
<dbReference type="GO" id="GO:0016855">
    <property type="term" value="F:racemase and epimerase activity, acting on amino acids and derivatives"/>
    <property type="evidence" value="ECO:0007669"/>
    <property type="project" value="UniProtKB-UniRule"/>
</dbReference>
<dbReference type="CDD" id="cd03319">
    <property type="entry name" value="L-Ala-DL-Glu_epimerase"/>
    <property type="match status" value="1"/>
</dbReference>
<organism evidence="9 10">
    <name type="scientific">Sphingomonas gei</name>
    <dbReference type="NCBI Taxonomy" id="1395960"/>
    <lineage>
        <taxon>Bacteria</taxon>
        <taxon>Pseudomonadati</taxon>
        <taxon>Pseudomonadota</taxon>
        <taxon>Alphaproteobacteria</taxon>
        <taxon>Sphingomonadales</taxon>
        <taxon>Sphingomonadaceae</taxon>
        <taxon>Sphingomonas</taxon>
    </lineage>
</organism>
<dbReference type="InterPro" id="IPR029017">
    <property type="entry name" value="Enolase-like_N"/>
</dbReference>
<feature type="active site" description="Proton acceptor; specific for (S)-substrate epimerization" evidence="5">
    <location>
        <position position="246"/>
    </location>
</feature>
<evidence type="ECO:0000259" key="8">
    <source>
        <dbReference type="SMART" id="SM00922"/>
    </source>
</evidence>
<dbReference type="PANTHER" id="PTHR48080:SF3">
    <property type="entry name" value="ENOLASE SUPERFAMILY MEMBER DDB_G0284701"/>
    <property type="match status" value="1"/>
</dbReference>
<dbReference type="SFLD" id="SFLDF00010">
    <property type="entry name" value="dipeptide_epimerase"/>
    <property type="match status" value="1"/>
</dbReference>
<evidence type="ECO:0000256" key="4">
    <source>
        <dbReference type="ARBA" id="ARBA00023235"/>
    </source>
</evidence>
<dbReference type="InterPro" id="IPR029065">
    <property type="entry name" value="Enolase_C-like"/>
</dbReference>
<dbReference type="InterPro" id="IPR013341">
    <property type="entry name" value="Mandelate_racemase_N_dom"/>
</dbReference>
<keyword evidence="3 6" id="KW-0460">Magnesium</keyword>
<dbReference type="SFLD" id="SFLDG00180">
    <property type="entry name" value="muconate_cycloisomerase"/>
    <property type="match status" value="1"/>
</dbReference>
<evidence type="ECO:0000256" key="5">
    <source>
        <dbReference type="PIRSR" id="PIRSR634603-1"/>
    </source>
</evidence>
<evidence type="ECO:0000313" key="9">
    <source>
        <dbReference type="EMBL" id="TGX52842.1"/>
    </source>
</evidence>
<feature type="active site" description="Proton acceptor; specific for (R)-substrate epimerization" evidence="5">
    <location>
        <position position="150"/>
    </location>
</feature>
<dbReference type="SFLD" id="SFLDS00001">
    <property type="entry name" value="Enolase"/>
    <property type="match status" value="1"/>
</dbReference>
<feature type="domain" description="Mandelate racemase/muconate lactonizing enzyme C-terminal" evidence="8">
    <location>
        <begin position="131"/>
        <end position="222"/>
    </location>
</feature>
<comment type="caution">
    <text evidence="9">The sequence shown here is derived from an EMBL/GenBank/DDBJ whole genome shotgun (WGS) entry which is preliminary data.</text>
</comment>
<dbReference type="SMART" id="SM00922">
    <property type="entry name" value="MR_MLE"/>
    <property type="match status" value="1"/>
</dbReference>
<feature type="binding site" evidence="6">
    <location>
        <position position="224"/>
    </location>
    <ligand>
        <name>Mg(2+)</name>
        <dbReference type="ChEBI" id="CHEBI:18420"/>
    </ligand>
</feature>
<comment type="similarity">
    <text evidence="1 7">Belongs to the mandelate racemase/muconate lactonizing enzyme family.</text>
</comment>
<accession>A0A4V3QZ46</accession>
<dbReference type="PANTHER" id="PTHR48080">
    <property type="entry name" value="D-GALACTONATE DEHYDRATASE-RELATED"/>
    <property type="match status" value="1"/>
</dbReference>
<dbReference type="SUPFAM" id="SSF51604">
    <property type="entry name" value="Enolase C-terminal domain-like"/>
    <property type="match status" value="1"/>
</dbReference>
<dbReference type="InterPro" id="IPR034603">
    <property type="entry name" value="Dipeptide_epimerase"/>
</dbReference>
<dbReference type="EC" id="5.1.1.-" evidence="7"/>
<protein>
    <recommendedName>
        <fullName evidence="7">Dipeptide epimerase</fullName>
        <ecNumber evidence="7">5.1.1.-</ecNumber>
    </recommendedName>
</protein>
<dbReference type="GO" id="GO:0046872">
    <property type="term" value="F:metal ion binding"/>
    <property type="evidence" value="ECO:0007669"/>
    <property type="project" value="UniProtKB-KW"/>
</dbReference>
<gene>
    <name evidence="9" type="ORF">E5A73_14510</name>
</gene>
<comment type="cofactor">
    <cofactor evidence="6 7">
        <name>Mg(2+)</name>
        <dbReference type="ChEBI" id="CHEBI:18420"/>
    </cofactor>
    <text evidence="6 7">Binds 1 Mg(2+) ion per subunit.</text>
</comment>
<name>A0A4V3QZ46_9SPHN</name>
<dbReference type="Pfam" id="PF02746">
    <property type="entry name" value="MR_MLE_N"/>
    <property type="match status" value="1"/>
</dbReference>
<dbReference type="RefSeq" id="WP_135964548.1">
    <property type="nucleotide sequence ID" value="NZ_SRXT01000005.1"/>
</dbReference>
<dbReference type="Proteomes" id="UP000306147">
    <property type="component" value="Unassembled WGS sequence"/>
</dbReference>
<dbReference type="SUPFAM" id="SSF54826">
    <property type="entry name" value="Enolase N-terminal domain-like"/>
    <property type="match status" value="1"/>
</dbReference>
<dbReference type="InterPro" id="IPR013342">
    <property type="entry name" value="Mandelate_racemase_C"/>
</dbReference>